<protein>
    <submittedName>
        <fullName evidence="2">Uncharacterized protein</fullName>
    </submittedName>
</protein>
<feature type="region of interest" description="Disordered" evidence="1">
    <location>
        <begin position="247"/>
        <end position="268"/>
    </location>
</feature>
<evidence type="ECO:0000313" key="2">
    <source>
        <dbReference type="EMBL" id="KAA6387520.1"/>
    </source>
</evidence>
<dbReference type="AlphaFoldDB" id="A0A5J4VYN6"/>
<evidence type="ECO:0000256" key="1">
    <source>
        <dbReference type="SAM" id="MobiDB-lite"/>
    </source>
</evidence>
<dbReference type="OrthoDB" id="2329056at2759"/>
<dbReference type="Proteomes" id="UP000324800">
    <property type="component" value="Unassembled WGS sequence"/>
</dbReference>
<sequence length="495" mass="55947">MSFAESEWNGIITTSGVVETVSGLMLETTNPKIRTLCGAVIEVIQQRGCESGESTDWGLLLSPIVSLLFNPDEKISEIGKQSLMKVADRNPEALCGLIEIGLFDKTSELLNLTFPSSQSSQLSEKLSQKVILNILQVVESIIRENAQAGMKAKQLKKTAERIKQLNPPRQIKNVISSIISILDDEQEQNENINNIDNDNIERSIQNKIQELERKVIESEERIRISELNRRDAELKLRENEEKLRLVEQEKENEKTKADQLEQEKMREKNRADSLQIQIARLTSTNADLQIQMQQIRSSTSSQSSINQLIPQVQGLQGLKIDSIKPILITPPSCTGQILENRFIHSNYDNTYCCIAFDPIIRSGIARIEIMFNNGQYNFSVGIADSLCSFAANKQPEEVGNQGRTVRYYRNGTFDHITKNISGNATFDRNGQRVTFYVDDVEQPNSVIGIPAAIRFWAHICRSGSSFIVNKFVRLSQSSERGVINSKVWEWGKNWI</sequence>
<organism evidence="2 3">
    <name type="scientific">Streblomastix strix</name>
    <dbReference type="NCBI Taxonomy" id="222440"/>
    <lineage>
        <taxon>Eukaryota</taxon>
        <taxon>Metamonada</taxon>
        <taxon>Preaxostyla</taxon>
        <taxon>Oxymonadida</taxon>
        <taxon>Streblomastigidae</taxon>
        <taxon>Streblomastix</taxon>
    </lineage>
</organism>
<dbReference type="EMBL" id="SNRW01004342">
    <property type="protein sequence ID" value="KAA6387520.1"/>
    <property type="molecule type" value="Genomic_DNA"/>
</dbReference>
<name>A0A5J4VYN6_9EUKA</name>
<comment type="caution">
    <text evidence="2">The sequence shown here is derived from an EMBL/GenBank/DDBJ whole genome shotgun (WGS) entry which is preliminary data.</text>
</comment>
<dbReference type="InterPro" id="IPR016024">
    <property type="entry name" value="ARM-type_fold"/>
</dbReference>
<reference evidence="2 3" key="1">
    <citation type="submission" date="2019-03" db="EMBL/GenBank/DDBJ databases">
        <title>Single cell metagenomics reveals metabolic interactions within the superorganism composed of flagellate Streblomastix strix and complex community of Bacteroidetes bacteria on its surface.</title>
        <authorList>
            <person name="Treitli S.C."/>
            <person name="Kolisko M."/>
            <person name="Husnik F."/>
            <person name="Keeling P."/>
            <person name="Hampl V."/>
        </authorList>
    </citation>
    <scope>NUCLEOTIDE SEQUENCE [LARGE SCALE GENOMIC DNA]</scope>
    <source>
        <strain evidence="2">ST1C</strain>
    </source>
</reference>
<accession>A0A5J4VYN6</accession>
<proteinExistence type="predicted"/>
<evidence type="ECO:0000313" key="3">
    <source>
        <dbReference type="Proteomes" id="UP000324800"/>
    </source>
</evidence>
<gene>
    <name evidence="2" type="ORF">EZS28_016955</name>
</gene>
<dbReference type="SUPFAM" id="SSF48371">
    <property type="entry name" value="ARM repeat"/>
    <property type="match status" value="1"/>
</dbReference>